<keyword evidence="1" id="KW-0040">ANK repeat</keyword>
<evidence type="ECO:0000256" key="1">
    <source>
        <dbReference type="PROSITE-ProRule" id="PRU00023"/>
    </source>
</evidence>
<dbReference type="PROSITE" id="PS51257">
    <property type="entry name" value="PROKAR_LIPOPROTEIN"/>
    <property type="match status" value="1"/>
</dbReference>
<dbReference type="AlphaFoldDB" id="A0A1B7MQZ6"/>
<dbReference type="InterPro" id="IPR002110">
    <property type="entry name" value="Ankyrin_rpt"/>
</dbReference>
<evidence type="ECO:0000313" key="2">
    <source>
        <dbReference type="EMBL" id="OAX34991.1"/>
    </source>
</evidence>
<accession>A0A1B7MQZ6</accession>
<dbReference type="Proteomes" id="UP000092154">
    <property type="component" value="Unassembled WGS sequence"/>
</dbReference>
<sequence length="86" mass="8690">MTSRDLSFCLTSGASSCTASCITEGAGGVIMPGGIINCLDAGSGMSSLHVATLNGSTSCVEKLLESGALMHLRDALGHTALHHVTR</sequence>
<proteinExistence type="predicted"/>
<dbReference type="Pfam" id="PF00023">
    <property type="entry name" value="Ank"/>
    <property type="match status" value="1"/>
</dbReference>
<dbReference type="InterPro" id="IPR036770">
    <property type="entry name" value="Ankyrin_rpt-contain_sf"/>
</dbReference>
<dbReference type="PROSITE" id="PS50297">
    <property type="entry name" value="ANK_REP_REGION"/>
    <property type="match status" value="1"/>
</dbReference>
<dbReference type="InParanoid" id="A0A1B7MQZ6"/>
<feature type="repeat" description="ANK" evidence="1">
    <location>
        <begin position="43"/>
        <end position="75"/>
    </location>
</feature>
<protein>
    <submittedName>
        <fullName evidence="2">Uncharacterized protein</fullName>
    </submittedName>
</protein>
<gene>
    <name evidence="2" type="ORF">K503DRAFT_403474</name>
</gene>
<organism evidence="2 3">
    <name type="scientific">Rhizopogon vinicolor AM-OR11-026</name>
    <dbReference type="NCBI Taxonomy" id="1314800"/>
    <lineage>
        <taxon>Eukaryota</taxon>
        <taxon>Fungi</taxon>
        <taxon>Dikarya</taxon>
        <taxon>Basidiomycota</taxon>
        <taxon>Agaricomycotina</taxon>
        <taxon>Agaricomycetes</taxon>
        <taxon>Agaricomycetidae</taxon>
        <taxon>Boletales</taxon>
        <taxon>Suillineae</taxon>
        <taxon>Rhizopogonaceae</taxon>
        <taxon>Rhizopogon</taxon>
    </lineage>
</organism>
<dbReference type="OrthoDB" id="542841at2759"/>
<dbReference type="EMBL" id="KV448544">
    <property type="protein sequence ID" value="OAX34991.1"/>
    <property type="molecule type" value="Genomic_DNA"/>
</dbReference>
<reference evidence="2 3" key="1">
    <citation type="submission" date="2016-06" db="EMBL/GenBank/DDBJ databases">
        <title>Comparative genomics of the ectomycorrhizal sister species Rhizopogon vinicolor and Rhizopogon vesiculosus (Basidiomycota: Boletales) reveals a divergence of the mating type B locus.</title>
        <authorList>
            <consortium name="DOE Joint Genome Institute"/>
            <person name="Mujic A.B."/>
            <person name="Kuo A."/>
            <person name="Tritt A."/>
            <person name="Lipzen A."/>
            <person name="Chen C."/>
            <person name="Johnson J."/>
            <person name="Sharma A."/>
            <person name="Barry K."/>
            <person name="Grigoriev I.V."/>
            <person name="Spatafora J.W."/>
        </authorList>
    </citation>
    <scope>NUCLEOTIDE SEQUENCE [LARGE SCALE GENOMIC DNA]</scope>
    <source>
        <strain evidence="2 3">AM-OR11-026</strain>
    </source>
</reference>
<name>A0A1B7MQZ6_9AGAM</name>
<dbReference type="Gene3D" id="1.25.40.20">
    <property type="entry name" value="Ankyrin repeat-containing domain"/>
    <property type="match status" value="1"/>
</dbReference>
<dbReference type="STRING" id="1314800.A0A1B7MQZ6"/>
<keyword evidence="3" id="KW-1185">Reference proteome</keyword>
<evidence type="ECO:0000313" key="3">
    <source>
        <dbReference type="Proteomes" id="UP000092154"/>
    </source>
</evidence>
<dbReference type="PROSITE" id="PS50088">
    <property type="entry name" value="ANK_REPEAT"/>
    <property type="match status" value="1"/>
</dbReference>
<dbReference type="SUPFAM" id="SSF48403">
    <property type="entry name" value="Ankyrin repeat"/>
    <property type="match status" value="1"/>
</dbReference>